<dbReference type="Gene3D" id="3.40.50.1240">
    <property type="entry name" value="Phosphoglycerate mutase-like"/>
    <property type="match status" value="1"/>
</dbReference>
<proteinExistence type="predicted"/>
<organism evidence="3">
    <name type="scientific">Schistosoma curassoni</name>
    <dbReference type="NCBI Taxonomy" id="6186"/>
    <lineage>
        <taxon>Eukaryota</taxon>
        <taxon>Metazoa</taxon>
        <taxon>Spiralia</taxon>
        <taxon>Lophotrochozoa</taxon>
        <taxon>Platyhelminthes</taxon>
        <taxon>Trematoda</taxon>
        <taxon>Digenea</taxon>
        <taxon>Strigeidida</taxon>
        <taxon>Schistosomatoidea</taxon>
        <taxon>Schistosomatidae</taxon>
        <taxon>Schistosoma</taxon>
    </lineage>
</organism>
<dbReference type="STRING" id="6186.A0A183JBR0"/>
<evidence type="ECO:0000313" key="1">
    <source>
        <dbReference type="EMBL" id="VDO59688.1"/>
    </source>
</evidence>
<dbReference type="WBParaSite" id="SCUD_0000011401-mRNA-1">
    <property type="protein sequence ID" value="SCUD_0000011401-mRNA-1"/>
    <property type="gene ID" value="SCUD_0000011401"/>
</dbReference>
<gene>
    <name evidence="1" type="ORF">SCUD_LOCUS115</name>
</gene>
<evidence type="ECO:0000313" key="2">
    <source>
        <dbReference type="Proteomes" id="UP000279833"/>
    </source>
</evidence>
<accession>A0A183JBR0</accession>
<sequence length="241" mass="26945">MQTKTASLATVPELIGLNIHKGKTKVLKYNTENSNPITLDGETLEDVESFKYLGSIIDEQGGSDADVKARIGKATAAFVQLKNIELKITFNQYQIPQFHLYSCHDSSIMLLLFGLNVFDGCWPPFAADIIFELYTTASTSSPSAPSSPSSPSPSSSTNLSIMKSNTLNSDNISLTNDNLNDLWFRLIYLGKPLSLKILWDLSYSNHDHDLDHHQLSDYTMIPFKVLYEYINKAKKIIMNLN</sequence>
<dbReference type="PANTHER" id="PTHR47027">
    <property type="entry name" value="REVERSE TRANSCRIPTASE DOMAIN-CONTAINING PROTEIN"/>
    <property type="match status" value="1"/>
</dbReference>
<name>A0A183JBR0_9TREM</name>
<evidence type="ECO:0000313" key="3">
    <source>
        <dbReference type="WBParaSite" id="SCUD_0000011401-mRNA-1"/>
    </source>
</evidence>
<protein>
    <submittedName>
        <fullName evidence="3">Phosphoglycerate mutase-like protein</fullName>
    </submittedName>
</protein>
<dbReference type="SUPFAM" id="SSF53254">
    <property type="entry name" value="Phosphoglycerate mutase-like"/>
    <property type="match status" value="1"/>
</dbReference>
<dbReference type="Proteomes" id="UP000279833">
    <property type="component" value="Unassembled WGS sequence"/>
</dbReference>
<dbReference type="InterPro" id="IPR029033">
    <property type="entry name" value="His_PPase_superfam"/>
</dbReference>
<reference evidence="3" key="1">
    <citation type="submission" date="2016-06" db="UniProtKB">
        <authorList>
            <consortium name="WormBaseParasite"/>
        </authorList>
    </citation>
    <scope>IDENTIFICATION</scope>
</reference>
<dbReference type="AlphaFoldDB" id="A0A183JBR0"/>
<dbReference type="EMBL" id="UZAK01000064">
    <property type="protein sequence ID" value="VDO59688.1"/>
    <property type="molecule type" value="Genomic_DNA"/>
</dbReference>
<reference evidence="1 2" key="2">
    <citation type="submission" date="2018-11" db="EMBL/GenBank/DDBJ databases">
        <authorList>
            <consortium name="Pathogen Informatics"/>
        </authorList>
    </citation>
    <scope>NUCLEOTIDE SEQUENCE [LARGE SCALE GENOMIC DNA]</scope>
    <source>
        <strain evidence="1">Dakar</strain>
        <strain evidence="2">Dakar, Senegal</strain>
    </source>
</reference>
<keyword evidence="2" id="KW-1185">Reference proteome</keyword>
<dbReference type="PANTHER" id="PTHR47027:SF25">
    <property type="entry name" value="REVERSE TRANSCRIPTASE DOMAIN-CONTAINING PROTEIN"/>
    <property type="match status" value="1"/>
</dbReference>